<gene>
    <name evidence="1" type="primary">RvY_15402</name>
    <name evidence="1" type="synonym">RvY_15402.2</name>
    <name evidence="1" type="ORF">RvY_15402-2</name>
</gene>
<proteinExistence type="predicted"/>
<sequence>MWTASCVEWSARRNFEKLKTMRELSRGSLDRLEVVEWRAWAESGDFGCGNLDSVAIDGPLDVRYCFGGQRHP</sequence>
<reference evidence="1 2" key="1">
    <citation type="journal article" date="2016" name="Nat. Commun.">
        <title>Extremotolerant tardigrade genome and improved radiotolerance of human cultured cells by tardigrade-unique protein.</title>
        <authorList>
            <person name="Hashimoto T."/>
            <person name="Horikawa D.D."/>
            <person name="Saito Y."/>
            <person name="Kuwahara H."/>
            <person name="Kozuka-Hata H."/>
            <person name="Shin-I T."/>
            <person name="Minakuchi Y."/>
            <person name="Ohishi K."/>
            <person name="Motoyama A."/>
            <person name="Aizu T."/>
            <person name="Enomoto A."/>
            <person name="Kondo K."/>
            <person name="Tanaka S."/>
            <person name="Hara Y."/>
            <person name="Koshikawa S."/>
            <person name="Sagara H."/>
            <person name="Miura T."/>
            <person name="Yokobori S."/>
            <person name="Miyagawa K."/>
            <person name="Suzuki Y."/>
            <person name="Kubo T."/>
            <person name="Oyama M."/>
            <person name="Kohara Y."/>
            <person name="Fujiyama A."/>
            <person name="Arakawa K."/>
            <person name="Katayama T."/>
            <person name="Toyoda A."/>
            <person name="Kunieda T."/>
        </authorList>
    </citation>
    <scope>NUCLEOTIDE SEQUENCE [LARGE SCALE GENOMIC DNA]</scope>
    <source>
        <strain evidence="1 2">YOKOZUNA-1</strain>
    </source>
</reference>
<comment type="caution">
    <text evidence="1">The sequence shown here is derived from an EMBL/GenBank/DDBJ whole genome shotgun (WGS) entry which is preliminary data.</text>
</comment>
<evidence type="ECO:0000313" key="2">
    <source>
        <dbReference type="Proteomes" id="UP000186922"/>
    </source>
</evidence>
<protein>
    <submittedName>
        <fullName evidence="1">Uncharacterized protein</fullName>
    </submittedName>
</protein>
<dbReference type="Proteomes" id="UP000186922">
    <property type="component" value="Unassembled WGS sequence"/>
</dbReference>
<keyword evidence="2" id="KW-1185">Reference proteome</keyword>
<evidence type="ECO:0000313" key="1">
    <source>
        <dbReference type="EMBL" id="GAV05237.1"/>
    </source>
</evidence>
<organism evidence="1 2">
    <name type="scientific">Ramazzottius varieornatus</name>
    <name type="common">Water bear</name>
    <name type="synonym">Tardigrade</name>
    <dbReference type="NCBI Taxonomy" id="947166"/>
    <lineage>
        <taxon>Eukaryota</taxon>
        <taxon>Metazoa</taxon>
        <taxon>Ecdysozoa</taxon>
        <taxon>Tardigrada</taxon>
        <taxon>Eutardigrada</taxon>
        <taxon>Parachela</taxon>
        <taxon>Hypsibioidea</taxon>
        <taxon>Ramazzottiidae</taxon>
        <taxon>Ramazzottius</taxon>
    </lineage>
</organism>
<name>A0A1D1VUT0_RAMVA</name>
<accession>A0A1D1VUT0</accession>
<dbReference type="AlphaFoldDB" id="A0A1D1VUT0"/>
<dbReference type="EMBL" id="BDGG01000012">
    <property type="protein sequence ID" value="GAV05237.1"/>
    <property type="molecule type" value="Genomic_DNA"/>
</dbReference>